<dbReference type="InterPro" id="IPR003719">
    <property type="entry name" value="Phenazine_PhzF-like"/>
</dbReference>
<dbReference type="PANTHER" id="PTHR13774:SF17">
    <property type="entry name" value="PHENAZINE BIOSYNTHESIS-LIKE DOMAIN-CONTAINING PROTEIN"/>
    <property type="match status" value="1"/>
</dbReference>
<dbReference type="NCBIfam" id="TIGR00654">
    <property type="entry name" value="PhzF_family"/>
    <property type="match status" value="1"/>
</dbReference>
<dbReference type="SUPFAM" id="SSF54506">
    <property type="entry name" value="Diaminopimelate epimerase-like"/>
    <property type="match status" value="1"/>
</dbReference>
<evidence type="ECO:0000313" key="4">
    <source>
        <dbReference type="Proteomes" id="UP000654345"/>
    </source>
</evidence>
<evidence type="ECO:0000256" key="1">
    <source>
        <dbReference type="ARBA" id="ARBA00008270"/>
    </source>
</evidence>
<name>A0ABQ3UX81_9CHLR</name>
<protein>
    <submittedName>
        <fullName evidence="3">Phenazine biosynthesis protein</fullName>
    </submittedName>
</protein>
<evidence type="ECO:0000313" key="3">
    <source>
        <dbReference type="EMBL" id="GHO57300.1"/>
    </source>
</evidence>
<dbReference type="PANTHER" id="PTHR13774">
    <property type="entry name" value="PHENAZINE BIOSYNTHESIS PROTEIN"/>
    <property type="match status" value="1"/>
</dbReference>
<dbReference type="Pfam" id="PF02567">
    <property type="entry name" value="PhzC-PhzF"/>
    <property type="match status" value="1"/>
</dbReference>
<keyword evidence="4" id="KW-1185">Reference proteome</keyword>
<reference evidence="3 4" key="1">
    <citation type="journal article" date="2021" name="Int. J. Syst. Evol. Microbiol.">
        <title>Reticulibacter mediterranei gen. nov., sp. nov., within the new family Reticulibacteraceae fam. nov., and Ktedonospora formicarum gen. nov., sp. nov., Ktedonobacter robiniae sp. nov., Dictyobacter formicarum sp. nov. and Dictyobacter arantiisoli sp. nov., belonging to the class Ktedonobacteria.</title>
        <authorList>
            <person name="Yabe S."/>
            <person name="Zheng Y."/>
            <person name="Wang C.M."/>
            <person name="Sakai Y."/>
            <person name="Abe K."/>
            <person name="Yokota A."/>
            <person name="Donadio S."/>
            <person name="Cavaletti L."/>
            <person name="Monciardini P."/>
        </authorList>
    </citation>
    <scope>NUCLEOTIDE SEQUENCE [LARGE SCALE GENOMIC DNA]</scope>
    <source>
        <strain evidence="3 4">SOSP1-30</strain>
    </source>
</reference>
<dbReference type="Proteomes" id="UP000654345">
    <property type="component" value="Unassembled WGS sequence"/>
</dbReference>
<dbReference type="Gene3D" id="3.10.310.10">
    <property type="entry name" value="Diaminopimelate Epimerase, Chain A, domain 1"/>
    <property type="match status" value="2"/>
</dbReference>
<gene>
    <name evidence="3" type="ORF">KSB_57750</name>
</gene>
<dbReference type="EMBL" id="BNJG01000002">
    <property type="protein sequence ID" value="GHO57300.1"/>
    <property type="molecule type" value="Genomic_DNA"/>
</dbReference>
<dbReference type="PIRSF" id="PIRSF016184">
    <property type="entry name" value="PhzC_PhzF"/>
    <property type="match status" value="1"/>
</dbReference>
<dbReference type="RefSeq" id="WP_201373718.1">
    <property type="nucleotide sequence ID" value="NZ_BNJG01000002.1"/>
</dbReference>
<proteinExistence type="inferred from homology"/>
<sequence length="264" mass="28757">MSLPVFFVDAFTSTPFAGNAAAVVVLDGPREDAWLLRVASEMNQAATAFIYPQDDGYNLRWFSAKVELELCGHGTLASAHTIWDQGYLASDAQARFHTRAGLLTANKVGEWIELNFPAKPEEPAEILPIFAESLGATPLYVGKSQLDYVVRLESEAIVRDLQPDFVRLVTIPARGIIVTAQADAGHEYDFVSRFFCPSVGINEDPVTGSAHCALSPFWSKQLGRDQLTGFQASTRGGVVRVQLDGERVRLGGQAITTLRGELLS</sequence>
<keyword evidence="2" id="KW-0413">Isomerase</keyword>
<comment type="similarity">
    <text evidence="1">Belongs to the PhzF family.</text>
</comment>
<organism evidence="3 4">
    <name type="scientific">Ktedonobacter robiniae</name>
    <dbReference type="NCBI Taxonomy" id="2778365"/>
    <lineage>
        <taxon>Bacteria</taxon>
        <taxon>Bacillati</taxon>
        <taxon>Chloroflexota</taxon>
        <taxon>Ktedonobacteria</taxon>
        <taxon>Ktedonobacterales</taxon>
        <taxon>Ktedonobacteraceae</taxon>
        <taxon>Ktedonobacter</taxon>
    </lineage>
</organism>
<accession>A0ABQ3UX81</accession>
<evidence type="ECO:0000256" key="2">
    <source>
        <dbReference type="ARBA" id="ARBA00023235"/>
    </source>
</evidence>
<comment type="caution">
    <text evidence="3">The sequence shown here is derived from an EMBL/GenBank/DDBJ whole genome shotgun (WGS) entry which is preliminary data.</text>
</comment>